<evidence type="ECO:0000313" key="3">
    <source>
        <dbReference type="Proteomes" id="UP000018291"/>
    </source>
</evidence>
<reference evidence="2 3" key="1">
    <citation type="journal article" date="2013" name="ISME J.">
        <title>Metabolic model for the filamentous 'Candidatus Microthrix parvicella' based on genomic and metagenomic analyses.</title>
        <authorList>
            <person name="Jon McIlroy S."/>
            <person name="Kristiansen R."/>
            <person name="Albertsen M."/>
            <person name="Michael Karst S."/>
            <person name="Rossetti S."/>
            <person name="Lund Nielsen J."/>
            <person name="Tandoi V."/>
            <person name="James Seviour R."/>
            <person name="Nielsen P.H."/>
        </authorList>
    </citation>
    <scope>NUCLEOTIDE SEQUENCE [LARGE SCALE GENOMIC DNA]</scope>
    <source>
        <strain evidence="2 3">RN1</strain>
    </source>
</reference>
<proteinExistence type="predicted"/>
<protein>
    <submittedName>
        <fullName evidence="2">Uncharacterized protein</fullName>
    </submittedName>
</protein>
<dbReference type="STRING" id="1229780.BN381_330105"/>
<evidence type="ECO:0000256" key="1">
    <source>
        <dbReference type="SAM" id="MobiDB-lite"/>
    </source>
</evidence>
<dbReference type="EMBL" id="CANL01000027">
    <property type="protein sequence ID" value="CCM64120.1"/>
    <property type="molecule type" value="Genomic_DNA"/>
</dbReference>
<dbReference type="AlphaFoldDB" id="R4Z0B5"/>
<sequence length="353" mass="38122">MSELPTGGAGHPQSAFQVGLHGHLCHPPDLTDRHRSRSEHVVDPPFRDGPQHRQRIGRQRHAGRTAAALRTADRGVDGHQFGRLTAAHTPRQLKTHPVGLQQPQEERRNHQRAGALLDGAEHPHRLAVQRLVPPTVGGQLLGHLQRGRDGRQTIQVGPGGRERVDPFRLGHNQQLTAALVQLHGHMAPRVQPRPEFGTRAPHALGNSTNSAPTFGEQNNDSVGLAQLVGAHHHGRIADQGHRGNLPAGRHGQWMGPGACSPGSTPHFSGKWLDTLKFQHISLAGVHTGLSDRSDVVWPAPVWAFAEVGDRVFVGGRFIQVRRGPAPPGTTSRSWRPSTGTAASDVGRAVGDPR</sequence>
<feature type="compositionally biased region" description="Basic and acidic residues" evidence="1">
    <location>
        <begin position="29"/>
        <end position="51"/>
    </location>
</feature>
<evidence type="ECO:0000313" key="2">
    <source>
        <dbReference type="EMBL" id="CCM64120.1"/>
    </source>
</evidence>
<keyword evidence="3" id="KW-1185">Reference proteome</keyword>
<feature type="compositionally biased region" description="Polar residues" evidence="1">
    <location>
        <begin position="328"/>
        <end position="341"/>
    </location>
</feature>
<accession>R4Z0B5</accession>
<feature type="region of interest" description="Disordered" evidence="1">
    <location>
        <begin position="320"/>
        <end position="353"/>
    </location>
</feature>
<feature type="region of interest" description="Disordered" evidence="1">
    <location>
        <begin position="1"/>
        <end position="64"/>
    </location>
</feature>
<organism evidence="2 3">
    <name type="scientific">Candidatus Neomicrothrix parvicella RN1</name>
    <dbReference type="NCBI Taxonomy" id="1229780"/>
    <lineage>
        <taxon>Bacteria</taxon>
        <taxon>Bacillati</taxon>
        <taxon>Actinomycetota</taxon>
        <taxon>Acidimicrobiia</taxon>
        <taxon>Acidimicrobiales</taxon>
        <taxon>Microthrixaceae</taxon>
        <taxon>Candidatus Neomicrothrix</taxon>
    </lineage>
</organism>
<dbReference type="Proteomes" id="UP000018291">
    <property type="component" value="Unassembled WGS sequence"/>
</dbReference>
<feature type="compositionally biased region" description="Basic residues" evidence="1">
    <location>
        <begin position="52"/>
        <end position="63"/>
    </location>
</feature>
<dbReference type="HOGENOM" id="CLU_784556_0_0_11"/>
<gene>
    <name evidence="2" type="ORF">BN381_330105</name>
</gene>
<name>R4Z0B5_9ACTN</name>
<comment type="caution">
    <text evidence="2">The sequence shown here is derived from an EMBL/GenBank/DDBJ whole genome shotgun (WGS) entry which is preliminary data.</text>
</comment>